<comment type="caution">
    <text evidence="4">The sequence shown here is derived from an EMBL/GenBank/DDBJ whole genome shotgun (WGS) entry which is preliminary data.</text>
</comment>
<feature type="compositionally biased region" description="Polar residues" evidence="2">
    <location>
        <begin position="460"/>
        <end position="484"/>
    </location>
</feature>
<feature type="non-terminal residue" evidence="4">
    <location>
        <position position="824"/>
    </location>
</feature>
<dbReference type="AlphaFoldDB" id="A0A8H7EEI7"/>
<dbReference type="EMBL" id="JAAABM010000014">
    <property type="protein sequence ID" value="KAF7672969.1"/>
    <property type="molecule type" value="Genomic_DNA"/>
</dbReference>
<feature type="compositionally biased region" description="Acidic residues" evidence="2">
    <location>
        <begin position="628"/>
        <end position="637"/>
    </location>
</feature>
<sequence>MVATMEADIDTNYEMKDLQNSLRNATLELSLERSKHSVEAVVKDEEIRKLRVAQCLLQDDNSDLHEQLEDEQARSDELEASLEEALAQLDEQRAEAEAAQNTIRTQAREVANLKAELKAMENVTSDSNKILSDKLALSREISSLRPEVEHLRAQVESNTGLLAEKLALQRQMATLQVELENEKRTSARTIAKQGKKMEQDEDLRNELEEARNQLATEKKDRMKAEAGLTKAEKAMEKVQADLESQQQATESLQAKVESLSKKEASKAAKYSEAQDAAIEQLRQELEQEKAARIQAEKASKNAATRDAEIEELRQELEQEKRERQKAEKTAKKASQSSQQPDDQAEATRRELEEEKRERKKQEKEYTKTLAELQGKNAVLDDKLGAFREKLRTTKEKLKEKEAELERADRAQTAPPTKSMAPPATKPAKNARKRMAATAEPETMLGTPGDGFPAKKAKRATSVTAVGDTSTFSLTPFLNKTSSIALGSPIVEEEEDDEAEQEVEDSMQEHATPTAPPKKALKQPKPKALAPSASSKANAKPRNKKNAAAATVNPALEIVSEETEDAPENAAPQKVATKDSDGPSKKSNSKMMKPRKSLMSFATFTEEPAAEKKKKRKLGATAGKTLFDTEGEGDDAEDAGVPSLKPRRGAHGLYKSTRLVISRLLSAISPHTRPFPPGINTVYPKMELECEADEGPVFFFESDESNGFLSQAFLSSIELHDIKFNCNEQYFQTAKAGFFIRDNYEIFRAVRNATDPKEQKALGKHIKANDASWAQHWVKILAYRVIRVAARLKFTVSEHAPMPAQKLIATGHRELVMADPDDAFL</sequence>
<dbReference type="Gene3D" id="1.10.357.40">
    <property type="entry name" value="YbiA-like"/>
    <property type="match status" value="1"/>
</dbReference>
<evidence type="ECO:0000256" key="1">
    <source>
        <dbReference type="SAM" id="Coils"/>
    </source>
</evidence>
<name>A0A8H7EEI7_9PLEO</name>
<protein>
    <recommendedName>
        <fullName evidence="3">NADAR domain-containing protein</fullName>
    </recommendedName>
</protein>
<feature type="compositionally biased region" description="Basic and acidic residues" evidence="2">
    <location>
        <begin position="213"/>
        <end position="240"/>
    </location>
</feature>
<feature type="compositionally biased region" description="Low complexity" evidence="2">
    <location>
        <begin position="332"/>
        <end position="341"/>
    </location>
</feature>
<accession>A0A8H7EEI7</accession>
<feature type="coiled-coil region" evidence="1">
    <location>
        <begin position="61"/>
        <end position="123"/>
    </location>
</feature>
<evidence type="ECO:0000313" key="5">
    <source>
        <dbReference type="Proteomes" id="UP000596902"/>
    </source>
</evidence>
<gene>
    <name evidence="4" type="ORF">GT037_008920</name>
</gene>
<reference evidence="4" key="1">
    <citation type="submission" date="2020-01" db="EMBL/GenBank/DDBJ databases">
        <authorList>
            <person name="Feng Z.H.Z."/>
        </authorList>
    </citation>
    <scope>NUCLEOTIDE SEQUENCE</scope>
    <source>
        <strain evidence="4">CBS107.38</strain>
    </source>
</reference>
<feature type="domain" description="NADAR" evidence="3">
    <location>
        <begin position="697"/>
        <end position="823"/>
    </location>
</feature>
<proteinExistence type="predicted"/>
<dbReference type="SUPFAM" id="SSF143990">
    <property type="entry name" value="YbiA-like"/>
    <property type="match status" value="1"/>
</dbReference>
<keyword evidence="5" id="KW-1185">Reference proteome</keyword>
<feature type="compositionally biased region" description="Basic and acidic residues" evidence="2">
    <location>
        <begin position="392"/>
        <end position="409"/>
    </location>
</feature>
<feature type="region of interest" description="Disordered" evidence="2">
    <location>
        <begin position="290"/>
        <end position="373"/>
    </location>
</feature>
<dbReference type="Pfam" id="PF08719">
    <property type="entry name" value="NADAR"/>
    <property type="match status" value="1"/>
</dbReference>
<feature type="region of interest" description="Disordered" evidence="2">
    <location>
        <begin position="213"/>
        <end position="246"/>
    </location>
</feature>
<dbReference type="Proteomes" id="UP000596902">
    <property type="component" value="Unassembled WGS sequence"/>
</dbReference>
<dbReference type="CDD" id="cd15457">
    <property type="entry name" value="NADAR"/>
    <property type="match status" value="1"/>
</dbReference>
<organism evidence="4 5">
    <name type="scientific">Alternaria burnsii</name>
    <dbReference type="NCBI Taxonomy" id="1187904"/>
    <lineage>
        <taxon>Eukaryota</taxon>
        <taxon>Fungi</taxon>
        <taxon>Dikarya</taxon>
        <taxon>Ascomycota</taxon>
        <taxon>Pezizomycotina</taxon>
        <taxon>Dothideomycetes</taxon>
        <taxon>Pleosporomycetidae</taxon>
        <taxon>Pleosporales</taxon>
        <taxon>Pleosporineae</taxon>
        <taxon>Pleosporaceae</taxon>
        <taxon>Alternaria</taxon>
        <taxon>Alternaria sect. Alternaria</taxon>
    </lineage>
</organism>
<feature type="compositionally biased region" description="Acidic residues" evidence="2">
    <location>
        <begin position="490"/>
        <end position="505"/>
    </location>
</feature>
<dbReference type="InterPro" id="IPR012816">
    <property type="entry name" value="NADAR"/>
</dbReference>
<dbReference type="RefSeq" id="XP_038783312.1">
    <property type="nucleotide sequence ID" value="XM_038933967.1"/>
</dbReference>
<feature type="compositionally biased region" description="Basic and acidic residues" evidence="2">
    <location>
        <begin position="290"/>
        <end position="330"/>
    </location>
</feature>
<evidence type="ECO:0000259" key="3">
    <source>
        <dbReference type="Pfam" id="PF08719"/>
    </source>
</evidence>
<dbReference type="GeneID" id="62207145"/>
<feature type="compositionally biased region" description="Basic and acidic residues" evidence="2">
    <location>
        <begin position="345"/>
        <end position="366"/>
    </location>
</feature>
<dbReference type="InterPro" id="IPR037238">
    <property type="entry name" value="YbiA-like_sf"/>
</dbReference>
<reference evidence="4" key="2">
    <citation type="submission" date="2020-08" db="EMBL/GenBank/DDBJ databases">
        <title>Draft Genome Sequence of Cumin Blight Pathogen Alternaria burnsii.</title>
        <authorList>
            <person name="Feng Z."/>
        </authorList>
    </citation>
    <scope>NUCLEOTIDE SEQUENCE</scope>
    <source>
        <strain evidence="4">CBS107.38</strain>
    </source>
</reference>
<feature type="region of interest" description="Disordered" evidence="2">
    <location>
        <begin position="392"/>
        <end position="647"/>
    </location>
</feature>
<keyword evidence="1" id="KW-0175">Coiled coil</keyword>
<feature type="compositionally biased region" description="Low complexity" evidence="2">
    <location>
        <begin position="525"/>
        <end position="537"/>
    </location>
</feature>
<evidence type="ECO:0000313" key="4">
    <source>
        <dbReference type="EMBL" id="KAF7672969.1"/>
    </source>
</evidence>
<evidence type="ECO:0000256" key="2">
    <source>
        <dbReference type="SAM" id="MobiDB-lite"/>
    </source>
</evidence>